<dbReference type="AlphaFoldDB" id="A0A8J8FJP7"/>
<keyword evidence="1" id="KW-0812">Transmembrane</keyword>
<reference evidence="2" key="1">
    <citation type="submission" date="2019-10" db="EMBL/GenBank/DDBJ databases">
        <title>Draft genome sequence of Panacibacter sp. KCS-6.</title>
        <authorList>
            <person name="Yim K.J."/>
        </authorList>
    </citation>
    <scope>NUCLEOTIDE SEQUENCE</scope>
    <source>
        <strain evidence="2">KCS-6</strain>
    </source>
</reference>
<keyword evidence="1" id="KW-1133">Transmembrane helix</keyword>
<evidence type="ECO:0000313" key="3">
    <source>
        <dbReference type="Proteomes" id="UP000598971"/>
    </source>
</evidence>
<keyword evidence="1" id="KW-0472">Membrane</keyword>
<dbReference type="RefSeq" id="WP_171609050.1">
    <property type="nucleotide sequence ID" value="NZ_WHPF01000012.1"/>
</dbReference>
<protein>
    <recommendedName>
        <fullName evidence="4">YtxH domain-containing protein</fullName>
    </recommendedName>
</protein>
<gene>
    <name evidence="2" type="ORF">GD597_16655</name>
</gene>
<evidence type="ECO:0000313" key="2">
    <source>
        <dbReference type="EMBL" id="NNV57106.1"/>
    </source>
</evidence>
<dbReference type="InterPro" id="IPR024623">
    <property type="entry name" value="YtxH"/>
</dbReference>
<dbReference type="Proteomes" id="UP000598971">
    <property type="component" value="Unassembled WGS sequence"/>
</dbReference>
<evidence type="ECO:0008006" key="4">
    <source>
        <dbReference type="Google" id="ProtNLM"/>
    </source>
</evidence>
<proteinExistence type="predicted"/>
<accession>A0A8J8FJP7</accession>
<sequence>MNNNQKFLAGLILGAAAGAIVALFLQSDKGKEVVSDIKDAAAKAGEKFNESMANVNEEINDLVNKGKSFAEHMQTGKQADNTTV</sequence>
<dbReference type="EMBL" id="WHPF01000012">
    <property type="protein sequence ID" value="NNV57106.1"/>
    <property type="molecule type" value="Genomic_DNA"/>
</dbReference>
<dbReference type="Pfam" id="PF12732">
    <property type="entry name" value="YtxH"/>
    <property type="match status" value="1"/>
</dbReference>
<comment type="caution">
    <text evidence="2">The sequence shown here is derived from an EMBL/GenBank/DDBJ whole genome shotgun (WGS) entry which is preliminary data.</text>
</comment>
<feature type="transmembrane region" description="Helical" evidence="1">
    <location>
        <begin position="6"/>
        <end position="25"/>
    </location>
</feature>
<name>A0A8J8FJP7_9BACT</name>
<evidence type="ECO:0000256" key="1">
    <source>
        <dbReference type="SAM" id="Phobius"/>
    </source>
</evidence>
<keyword evidence="3" id="KW-1185">Reference proteome</keyword>
<organism evidence="2 3">
    <name type="scientific">Limnovirga soli</name>
    <dbReference type="NCBI Taxonomy" id="2656915"/>
    <lineage>
        <taxon>Bacteria</taxon>
        <taxon>Pseudomonadati</taxon>
        <taxon>Bacteroidota</taxon>
        <taxon>Chitinophagia</taxon>
        <taxon>Chitinophagales</taxon>
        <taxon>Chitinophagaceae</taxon>
        <taxon>Limnovirga</taxon>
    </lineage>
</organism>